<dbReference type="STRING" id="1218598.LEP1GSC060_3248"/>
<dbReference type="Proteomes" id="UP000012313">
    <property type="component" value="Unassembled WGS sequence"/>
</dbReference>
<sequence>MKPAEWFFGISLLLAGLIYLFLLLVRRKEKTAHNSIVKYSLPKEKEDLNSSINRISDPAENKNSKTNILEVFDYNGIKIMHENGIYTVNTGGEIEVYGSWQTLPSRYQRMVKEMDHRATGEKKAGKYYMEILNGIYYVIFPDGKKHKYKHFEDIPEKIRKNLGY</sequence>
<gene>
    <name evidence="2" type="ORF">LEP1GSC060_3248</name>
</gene>
<comment type="caution">
    <text evidence="2">The sequence shown here is derived from an EMBL/GenBank/DDBJ whole genome shotgun (WGS) entry which is preliminary data.</text>
</comment>
<evidence type="ECO:0000313" key="3">
    <source>
        <dbReference type="Proteomes" id="UP000012313"/>
    </source>
</evidence>
<reference evidence="2" key="1">
    <citation type="submission" date="2013-03" db="EMBL/GenBank/DDBJ databases">
        <authorList>
            <person name="Harkins D.M."/>
            <person name="Durkin A.S."/>
            <person name="Brinkac L.M."/>
            <person name="Haft D.H."/>
            <person name="Selengut J.D."/>
            <person name="Sanka R."/>
            <person name="DePew J."/>
            <person name="Purushe J."/>
            <person name="Hartskeerl R.A."/>
            <person name="Ahmed A."/>
            <person name="van der Linden H."/>
            <person name="Goris M.G.A."/>
            <person name="Vinetz J.M."/>
            <person name="Sutton G.G."/>
            <person name="Nierman W.C."/>
            <person name="Fouts D.E."/>
        </authorList>
    </citation>
    <scope>NUCLEOTIDE SEQUENCE [LARGE SCALE GENOMIC DNA]</scope>
    <source>
        <strain evidence="2">ICFT</strain>
    </source>
</reference>
<evidence type="ECO:0000313" key="2">
    <source>
        <dbReference type="EMBL" id="EMY76697.1"/>
    </source>
</evidence>
<dbReference type="EMBL" id="AOHC02000041">
    <property type="protein sequence ID" value="EMY76697.1"/>
    <property type="molecule type" value="Genomic_DNA"/>
</dbReference>
<organism evidence="2 3">
    <name type="scientific">Leptospira weilii serovar Ranarum str. ICFT</name>
    <dbReference type="NCBI Taxonomy" id="1218598"/>
    <lineage>
        <taxon>Bacteria</taxon>
        <taxon>Pseudomonadati</taxon>
        <taxon>Spirochaetota</taxon>
        <taxon>Spirochaetia</taxon>
        <taxon>Leptospirales</taxon>
        <taxon>Leptospiraceae</taxon>
        <taxon>Leptospira</taxon>
    </lineage>
</organism>
<name>N1WH83_9LEPT</name>
<feature type="transmembrane region" description="Helical" evidence="1">
    <location>
        <begin position="6"/>
        <end position="25"/>
    </location>
</feature>
<keyword evidence="3" id="KW-1185">Reference proteome</keyword>
<keyword evidence="1" id="KW-0812">Transmembrane</keyword>
<protein>
    <submittedName>
        <fullName evidence="2">Uncharacterized protein</fullName>
    </submittedName>
</protein>
<dbReference type="AlphaFoldDB" id="N1WH83"/>
<keyword evidence="1" id="KW-0472">Membrane</keyword>
<evidence type="ECO:0000256" key="1">
    <source>
        <dbReference type="SAM" id="Phobius"/>
    </source>
</evidence>
<dbReference type="RefSeq" id="WP_003005771.1">
    <property type="nucleotide sequence ID" value="NZ_AOHC02000041.1"/>
</dbReference>
<accession>N1WH83</accession>
<proteinExistence type="predicted"/>
<keyword evidence="1" id="KW-1133">Transmembrane helix</keyword>
<dbReference type="OrthoDB" id="335942at2"/>